<accession>A0A814KGD8</accession>
<sequence length="293" mass="31735">TTSTTTTTSTTSTTSTTTSTTSRTTTTSTTTSTTSRTTTTTATASKTTTSTTSIICVSPYVRTPSQTCVNIKIDFYNCGAVGYVCASNYISCSNGVCSTAPSIQLANPKTIWSSPEDGSVDDRMFSVNLPFSISLYGTTRSSITVTTNGVLCFGTCDDDYSETSLPTNDFSGVTVFPFWDDLYVYSSTSQGIYYGTEGNAPNRVLIFEYYMSHYQQPSQYYQFQVKFFESTPGLVQFQYFYASDGGITATVGVQKSSSGPYIQYSYHQANSVQSNMVLTFNTNIGTYNNSATG</sequence>
<evidence type="ECO:0000313" key="2">
    <source>
        <dbReference type="EMBL" id="CAF1051503.1"/>
    </source>
</evidence>
<organism evidence="2 3">
    <name type="scientific">Rotaria sordida</name>
    <dbReference type="NCBI Taxonomy" id="392033"/>
    <lineage>
        <taxon>Eukaryota</taxon>
        <taxon>Metazoa</taxon>
        <taxon>Spiralia</taxon>
        <taxon>Gnathifera</taxon>
        <taxon>Rotifera</taxon>
        <taxon>Eurotatoria</taxon>
        <taxon>Bdelloidea</taxon>
        <taxon>Philodinida</taxon>
        <taxon>Philodinidae</taxon>
        <taxon>Rotaria</taxon>
    </lineage>
</organism>
<dbReference type="Proteomes" id="UP000663854">
    <property type="component" value="Unassembled WGS sequence"/>
</dbReference>
<protein>
    <submittedName>
        <fullName evidence="2">Uncharacterized protein</fullName>
    </submittedName>
</protein>
<evidence type="ECO:0000256" key="1">
    <source>
        <dbReference type="SAM" id="MobiDB-lite"/>
    </source>
</evidence>
<dbReference type="EMBL" id="CAJNOH010000474">
    <property type="protein sequence ID" value="CAF1051503.1"/>
    <property type="molecule type" value="Genomic_DNA"/>
</dbReference>
<dbReference type="AlphaFoldDB" id="A0A814KGD8"/>
<feature type="non-terminal residue" evidence="2">
    <location>
        <position position="1"/>
    </location>
</feature>
<comment type="caution">
    <text evidence="2">The sequence shown here is derived from an EMBL/GenBank/DDBJ whole genome shotgun (WGS) entry which is preliminary data.</text>
</comment>
<reference evidence="2" key="1">
    <citation type="submission" date="2021-02" db="EMBL/GenBank/DDBJ databases">
        <authorList>
            <person name="Nowell W R."/>
        </authorList>
    </citation>
    <scope>NUCLEOTIDE SEQUENCE</scope>
</reference>
<name>A0A814KGD8_9BILA</name>
<evidence type="ECO:0000313" key="3">
    <source>
        <dbReference type="Proteomes" id="UP000663854"/>
    </source>
</evidence>
<proteinExistence type="predicted"/>
<gene>
    <name evidence="2" type="ORF">PYM288_LOCUS17171</name>
</gene>
<feature type="region of interest" description="Disordered" evidence="1">
    <location>
        <begin position="1"/>
        <end position="43"/>
    </location>
</feature>